<sequence>MSNIVDKPLLLHILPGAFSAYRYIVLQNDAQGEALLEKYFLGETMRRRRLNGSFFAAVHSAVHFHWLYRSSLTFVRKVWIHVEMVYQLFNLIFSRFALVRFICLFILISMLLCSVSVSTMA</sequence>
<keyword evidence="1" id="KW-0472">Membrane</keyword>
<gene>
    <name evidence="2" type="ORF">CVT25_013593</name>
</gene>
<dbReference type="Pfam" id="PF01644">
    <property type="entry name" value="Chitin_synth_1"/>
    <property type="match status" value="1"/>
</dbReference>
<comment type="subcellular location">
    <subcellularLocation>
        <location evidence="1">Cell membrane</location>
        <topology evidence="1">Multi-pass membrane protein</topology>
    </subcellularLocation>
</comment>
<dbReference type="Proteomes" id="UP000283269">
    <property type="component" value="Unassembled WGS sequence"/>
</dbReference>
<dbReference type="InParanoid" id="A0A409WSX3"/>
<comment type="caution">
    <text evidence="2">The sequence shown here is derived from an EMBL/GenBank/DDBJ whole genome shotgun (WGS) entry which is preliminary data.</text>
</comment>
<evidence type="ECO:0000313" key="3">
    <source>
        <dbReference type="Proteomes" id="UP000283269"/>
    </source>
</evidence>
<keyword evidence="1" id="KW-1003">Cell membrane</keyword>
<dbReference type="EC" id="2.4.1.16" evidence="1"/>
<name>A0A409WSX3_PSICY</name>
<comment type="catalytic activity">
    <reaction evidence="1">
        <text>[(1-&gt;4)-N-acetyl-beta-D-glucosaminyl](n) + UDP-N-acetyl-alpha-D-glucosamine = [(1-&gt;4)-N-acetyl-beta-D-glucosaminyl](n+1) + UDP + H(+)</text>
        <dbReference type="Rhea" id="RHEA:16637"/>
        <dbReference type="Rhea" id="RHEA-COMP:9593"/>
        <dbReference type="Rhea" id="RHEA-COMP:9595"/>
        <dbReference type="ChEBI" id="CHEBI:15378"/>
        <dbReference type="ChEBI" id="CHEBI:17029"/>
        <dbReference type="ChEBI" id="CHEBI:57705"/>
        <dbReference type="ChEBI" id="CHEBI:58223"/>
        <dbReference type="EC" id="2.4.1.16"/>
    </reaction>
</comment>
<keyword evidence="1" id="KW-0328">Glycosyltransferase</keyword>
<dbReference type="AlphaFoldDB" id="A0A409WSX3"/>
<keyword evidence="1" id="KW-0812">Transmembrane</keyword>
<comment type="similarity">
    <text evidence="1">Belongs to the chitin synthase family.</text>
</comment>
<keyword evidence="3" id="KW-1185">Reference proteome</keyword>
<reference evidence="2 3" key="1">
    <citation type="journal article" date="2018" name="Evol. Lett.">
        <title>Horizontal gene cluster transfer increased hallucinogenic mushroom diversity.</title>
        <authorList>
            <person name="Reynolds H.T."/>
            <person name="Vijayakumar V."/>
            <person name="Gluck-Thaler E."/>
            <person name="Korotkin H.B."/>
            <person name="Matheny P.B."/>
            <person name="Slot J.C."/>
        </authorList>
    </citation>
    <scope>NUCLEOTIDE SEQUENCE [LARGE SCALE GENOMIC DNA]</scope>
    <source>
        <strain evidence="2 3">2631</strain>
    </source>
</reference>
<evidence type="ECO:0000313" key="2">
    <source>
        <dbReference type="EMBL" id="PPQ81618.1"/>
    </source>
</evidence>
<dbReference type="OrthoDB" id="26569at2759"/>
<keyword evidence="1" id="KW-0808">Transferase</keyword>
<protein>
    <recommendedName>
        <fullName evidence="1">Chitin synthase</fullName>
        <ecNumber evidence="1">2.4.1.16</ecNumber>
    </recommendedName>
</protein>
<evidence type="ECO:0000256" key="1">
    <source>
        <dbReference type="RuleBase" id="RU366040"/>
    </source>
</evidence>
<keyword evidence="1" id="KW-0961">Cell wall biogenesis/degradation</keyword>
<feature type="transmembrane region" description="Helical" evidence="1">
    <location>
        <begin position="50"/>
        <end position="68"/>
    </location>
</feature>
<comment type="caution">
    <text evidence="1">Lacks conserved residue(s) required for the propagation of feature annotation.</text>
</comment>
<organism evidence="2 3">
    <name type="scientific">Psilocybe cyanescens</name>
    <dbReference type="NCBI Taxonomy" id="93625"/>
    <lineage>
        <taxon>Eukaryota</taxon>
        <taxon>Fungi</taxon>
        <taxon>Dikarya</taxon>
        <taxon>Basidiomycota</taxon>
        <taxon>Agaricomycotina</taxon>
        <taxon>Agaricomycetes</taxon>
        <taxon>Agaricomycetidae</taxon>
        <taxon>Agaricales</taxon>
        <taxon>Agaricineae</taxon>
        <taxon>Strophariaceae</taxon>
        <taxon>Psilocybe</taxon>
    </lineage>
</organism>
<dbReference type="EMBL" id="NHYD01003232">
    <property type="protein sequence ID" value="PPQ81618.1"/>
    <property type="molecule type" value="Genomic_DNA"/>
</dbReference>
<proteinExistence type="inferred from homology"/>
<dbReference type="STRING" id="93625.A0A409WSX3"/>
<accession>A0A409WSX3</accession>
<keyword evidence="1" id="KW-1133">Transmembrane helix</keyword>
<comment type="function">
    <text evidence="1">Polymerizes chitin, a structural polymer of the cell wall and septum, by transferring the sugar moiety of UDP-GlcNAc to the non-reducing end of the growing chitin polymer.</text>
</comment>
<feature type="transmembrane region" description="Helical" evidence="1">
    <location>
        <begin position="88"/>
        <end position="113"/>
    </location>
</feature>